<keyword evidence="3" id="KW-1185">Reference proteome</keyword>
<feature type="region of interest" description="Disordered" evidence="1">
    <location>
        <begin position="1"/>
        <end position="149"/>
    </location>
</feature>
<sequence length="149" mass="15593">METSQSPPPPGYATVLPSSNMMTAIPENKLNQPQFSSPLAARFSPQRSLQDHHPLSSSRSPGARNNGGSISSGSSPGQFSTPPGPPIFSSPLRPTVVPFQTSPASPQPVAFSSGSTLPTYSPPKFTNGMPQLPLLHTSGVEESVESPWA</sequence>
<organism evidence="2 3">
    <name type="scientific">Platanthera zijinensis</name>
    <dbReference type="NCBI Taxonomy" id="2320716"/>
    <lineage>
        <taxon>Eukaryota</taxon>
        <taxon>Viridiplantae</taxon>
        <taxon>Streptophyta</taxon>
        <taxon>Embryophyta</taxon>
        <taxon>Tracheophyta</taxon>
        <taxon>Spermatophyta</taxon>
        <taxon>Magnoliopsida</taxon>
        <taxon>Liliopsida</taxon>
        <taxon>Asparagales</taxon>
        <taxon>Orchidaceae</taxon>
        <taxon>Orchidoideae</taxon>
        <taxon>Orchideae</taxon>
        <taxon>Orchidinae</taxon>
        <taxon>Platanthera</taxon>
    </lineage>
</organism>
<feature type="compositionally biased region" description="Pro residues" evidence="1">
    <location>
        <begin position="1"/>
        <end position="11"/>
    </location>
</feature>
<feature type="compositionally biased region" description="Low complexity" evidence="1">
    <location>
        <begin position="67"/>
        <end position="81"/>
    </location>
</feature>
<dbReference type="Proteomes" id="UP001418222">
    <property type="component" value="Unassembled WGS sequence"/>
</dbReference>
<name>A0AAP0G033_9ASPA</name>
<comment type="caution">
    <text evidence="2">The sequence shown here is derived from an EMBL/GenBank/DDBJ whole genome shotgun (WGS) entry which is preliminary data.</text>
</comment>
<proteinExistence type="predicted"/>
<evidence type="ECO:0000313" key="2">
    <source>
        <dbReference type="EMBL" id="KAK8929006.1"/>
    </source>
</evidence>
<dbReference type="EMBL" id="JBBWWQ010000015">
    <property type="protein sequence ID" value="KAK8929006.1"/>
    <property type="molecule type" value="Genomic_DNA"/>
</dbReference>
<evidence type="ECO:0000256" key="1">
    <source>
        <dbReference type="SAM" id="MobiDB-lite"/>
    </source>
</evidence>
<evidence type="ECO:0000313" key="3">
    <source>
        <dbReference type="Proteomes" id="UP001418222"/>
    </source>
</evidence>
<dbReference type="AlphaFoldDB" id="A0AAP0G033"/>
<gene>
    <name evidence="2" type="ORF">KSP39_PZI017863</name>
</gene>
<reference evidence="2 3" key="1">
    <citation type="journal article" date="2022" name="Nat. Plants">
        <title>Genomes of leafy and leafless Platanthera orchids illuminate the evolution of mycoheterotrophy.</title>
        <authorList>
            <person name="Li M.H."/>
            <person name="Liu K.W."/>
            <person name="Li Z."/>
            <person name="Lu H.C."/>
            <person name="Ye Q.L."/>
            <person name="Zhang D."/>
            <person name="Wang J.Y."/>
            <person name="Li Y.F."/>
            <person name="Zhong Z.M."/>
            <person name="Liu X."/>
            <person name="Yu X."/>
            <person name="Liu D.K."/>
            <person name="Tu X.D."/>
            <person name="Liu B."/>
            <person name="Hao Y."/>
            <person name="Liao X.Y."/>
            <person name="Jiang Y.T."/>
            <person name="Sun W.H."/>
            <person name="Chen J."/>
            <person name="Chen Y.Q."/>
            <person name="Ai Y."/>
            <person name="Zhai J.W."/>
            <person name="Wu S.S."/>
            <person name="Zhou Z."/>
            <person name="Hsiao Y.Y."/>
            <person name="Wu W.L."/>
            <person name="Chen Y.Y."/>
            <person name="Lin Y.F."/>
            <person name="Hsu J.L."/>
            <person name="Li C.Y."/>
            <person name="Wang Z.W."/>
            <person name="Zhao X."/>
            <person name="Zhong W.Y."/>
            <person name="Ma X.K."/>
            <person name="Ma L."/>
            <person name="Huang J."/>
            <person name="Chen G.Z."/>
            <person name="Huang M.Z."/>
            <person name="Huang L."/>
            <person name="Peng D.H."/>
            <person name="Luo Y.B."/>
            <person name="Zou S.Q."/>
            <person name="Chen S.P."/>
            <person name="Lan S."/>
            <person name="Tsai W.C."/>
            <person name="Van de Peer Y."/>
            <person name="Liu Z.J."/>
        </authorList>
    </citation>
    <scope>NUCLEOTIDE SEQUENCE [LARGE SCALE GENOMIC DNA]</scope>
    <source>
        <strain evidence="2">Lor287</strain>
    </source>
</reference>
<feature type="compositionally biased region" description="Polar residues" evidence="1">
    <location>
        <begin position="98"/>
        <end position="119"/>
    </location>
</feature>
<protein>
    <submittedName>
        <fullName evidence="2">Uncharacterized protein</fullName>
    </submittedName>
</protein>
<accession>A0AAP0G033</accession>